<dbReference type="AlphaFoldDB" id="A0A1G2HWD6"/>
<sequence>MKIVKDNIALSELQEMALKMHGEFVKAVVDVEKEIMAVEAEFHADLMEALIQTEHCEPKNVWGINIFPDRVGDDFIMFDSMINLKPGLGNRTRGITDAKVREKIIILINKFVVK</sequence>
<dbReference type="Proteomes" id="UP000178380">
    <property type="component" value="Unassembled WGS sequence"/>
</dbReference>
<reference evidence="1 2" key="1">
    <citation type="journal article" date="2016" name="Nat. Commun.">
        <title>Thousands of microbial genomes shed light on interconnected biogeochemical processes in an aquifer system.</title>
        <authorList>
            <person name="Anantharaman K."/>
            <person name="Brown C.T."/>
            <person name="Hug L.A."/>
            <person name="Sharon I."/>
            <person name="Castelle C.J."/>
            <person name="Probst A.J."/>
            <person name="Thomas B.C."/>
            <person name="Singh A."/>
            <person name="Wilkins M.J."/>
            <person name="Karaoz U."/>
            <person name="Brodie E.L."/>
            <person name="Williams K.H."/>
            <person name="Hubbard S.S."/>
            <person name="Banfield J.F."/>
        </authorList>
    </citation>
    <scope>NUCLEOTIDE SEQUENCE [LARGE SCALE GENOMIC DNA]</scope>
</reference>
<protein>
    <submittedName>
        <fullName evidence="1">Uncharacterized protein</fullName>
    </submittedName>
</protein>
<dbReference type="STRING" id="1802205.A3C58_01140"/>
<dbReference type="InterPro" id="IPR043731">
    <property type="entry name" value="DUF5674"/>
</dbReference>
<evidence type="ECO:0000313" key="1">
    <source>
        <dbReference type="EMBL" id="OGZ66832.1"/>
    </source>
</evidence>
<gene>
    <name evidence="1" type="ORF">A3C58_01140</name>
</gene>
<evidence type="ECO:0000313" key="2">
    <source>
        <dbReference type="Proteomes" id="UP000178380"/>
    </source>
</evidence>
<dbReference type="EMBL" id="MHOR01000023">
    <property type="protein sequence ID" value="OGZ66832.1"/>
    <property type="molecule type" value="Genomic_DNA"/>
</dbReference>
<organism evidence="1 2">
    <name type="scientific">Candidatus Staskawiczbacteria bacterium RIFCSPHIGHO2_02_FULL_34_10</name>
    <dbReference type="NCBI Taxonomy" id="1802205"/>
    <lineage>
        <taxon>Bacteria</taxon>
        <taxon>Candidatus Staskawicziibacteriota</taxon>
    </lineage>
</organism>
<comment type="caution">
    <text evidence="1">The sequence shown here is derived from an EMBL/GenBank/DDBJ whole genome shotgun (WGS) entry which is preliminary data.</text>
</comment>
<dbReference type="Pfam" id="PF18924">
    <property type="entry name" value="DUF5674"/>
    <property type="match status" value="1"/>
</dbReference>
<name>A0A1G2HWD6_9BACT</name>
<proteinExistence type="predicted"/>
<accession>A0A1G2HWD6</accession>